<comment type="caution">
    <text evidence="1">The sequence shown here is derived from an EMBL/GenBank/DDBJ whole genome shotgun (WGS) entry which is preliminary data.</text>
</comment>
<gene>
    <name evidence="1" type="ORF">ACFOZ0_02790</name>
</gene>
<protein>
    <submittedName>
        <fullName evidence="1">Uncharacterized protein</fullName>
    </submittedName>
</protein>
<name>A0ABV7S9X5_9ACTN</name>
<evidence type="ECO:0000313" key="2">
    <source>
        <dbReference type="Proteomes" id="UP001595701"/>
    </source>
</evidence>
<evidence type="ECO:0000313" key="1">
    <source>
        <dbReference type="EMBL" id="MFC3572230.1"/>
    </source>
</evidence>
<accession>A0ABV7S9X5</accession>
<dbReference type="Proteomes" id="UP001595701">
    <property type="component" value="Unassembled WGS sequence"/>
</dbReference>
<proteinExistence type="predicted"/>
<keyword evidence="2" id="KW-1185">Reference proteome</keyword>
<dbReference type="EMBL" id="JBHRWR010000002">
    <property type="protein sequence ID" value="MFC3572230.1"/>
    <property type="molecule type" value="Genomic_DNA"/>
</dbReference>
<organism evidence="1 2">
    <name type="scientific">Streptomyces yaanensis</name>
    <dbReference type="NCBI Taxonomy" id="1142239"/>
    <lineage>
        <taxon>Bacteria</taxon>
        <taxon>Bacillati</taxon>
        <taxon>Actinomycetota</taxon>
        <taxon>Actinomycetes</taxon>
        <taxon>Kitasatosporales</taxon>
        <taxon>Streptomycetaceae</taxon>
        <taxon>Streptomyces</taxon>
    </lineage>
</organism>
<reference evidence="2" key="1">
    <citation type="journal article" date="2019" name="Int. J. Syst. Evol. Microbiol.">
        <title>The Global Catalogue of Microorganisms (GCM) 10K type strain sequencing project: providing services to taxonomists for standard genome sequencing and annotation.</title>
        <authorList>
            <consortium name="The Broad Institute Genomics Platform"/>
            <consortium name="The Broad Institute Genome Sequencing Center for Infectious Disease"/>
            <person name="Wu L."/>
            <person name="Ma J."/>
        </authorList>
    </citation>
    <scope>NUCLEOTIDE SEQUENCE [LARGE SCALE GENOMIC DNA]</scope>
    <source>
        <strain evidence="2">CGMCC 4.7035</strain>
    </source>
</reference>
<dbReference type="RefSeq" id="WP_310771993.1">
    <property type="nucleotide sequence ID" value="NZ_JBHRWR010000002.1"/>
</dbReference>
<sequence>MKTSARAGPAGVLDCGVAAEGPVRPPGRGLGLEAADFRDVSWGGATLTNLTAPLNAKLRKRTETAGAAYMADAVLSALCIRRTASDAANNVNGVVLPVDNG</sequence>